<dbReference type="GO" id="GO:0004386">
    <property type="term" value="F:helicase activity"/>
    <property type="evidence" value="ECO:0007669"/>
    <property type="project" value="UniProtKB-KW"/>
</dbReference>
<keyword evidence="3" id="KW-0067">ATP-binding</keyword>
<dbReference type="InterPro" id="IPR011604">
    <property type="entry name" value="PDDEXK-like_dom_sf"/>
</dbReference>
<proteinExistence type="predicted"/>
<keyword evidence="3" id="KW-0547">Nucleotide-binding</keyword>
<keyword evidence="4" id="KW-1185">Reference proteome</keyword>
<evidence type="ECO:0000259" key="2">
    <source>
        <dbReference type="Pfam" id="PF12705"/>
    </source>
</evidence>
<name>A0A4V3DJI5_9BURK</name>
<reference evidence="3 4" key="1">
    <citation type="submission" date="2019-03" db="EMBL/GenBank/DDBJ databases">
        <title>Genomic Encyclopedia of Type Strains, Phase IV (KMG-IV): sequencing the most valuable type-strain genomes for metagenomic binning, comparative biology and taxonomic classification.</title>
        <authorList>
            <person name="Goeker M."/>
        </authorList>
    </citation>
    <scope>NUCLEOTIDE SEQUENCE [LARGE SCALE GENOMIC DNA]</scope>
    <source>
        <strain evidence="3 4">DSM 102852</strain>
    </source>
</reference>
<dbReference type="Gene3D" id="3.90.320.10">
    <property type="match status" value="1"/>
</dbReference>
<dbReference type="InterPro" id="IPR027417">
    <property type="entry name" value="P-loop_NTPase"/>
</dbReference>
<keyword evidence="3" id="KW-0347">Helicase</keyword>
<gene>
    <name evidence="3" type="ORF">DFR44_12612</name>
</gene>
<feature type="domain" description="PD-(D/E)XK endonuclease-like" evidence="2">
    <location>
        <begin position="673"/>
        <end position="959"/>
    </location>
</feature>
<keyword evidence="3" id="KW-0378">Hydrolase</keyword>
<dbReference type="AlphaFoldDB" id="A0A4V3DJI5"/>
<protein>
    <submittedName>
        <fullName evidence="3">DNA helicase/exodeoxyribonuclease V subunit B</fullName>
    </submittedName>
</protein>
<dbReference type="Pfam" id="PF12705">
    <property type="entry name" value="PDDEXK_1"/>
    <property type="match status" value="1"/>
</dbReference>
<dbReference type="SUPFAM" id="SSF52540">
    <property type="entry name" value="P-loop containing nucleoside triphosphate hydrolases"/>
    <property type="match status" value="1"/>
</dbReference>
<dbReference type="InterPro" id="IPR038726">
    <property type="entry name" value="PDDEXK_AddAB-type"/>
</dbReference>
<accession>A0A4V3DJI5</accession>
<sequence>MHTLTYDLFPPESPQTSEDEPWTKHNCVFDDVFWSDVVERMWHAAEKNTVALQSHMMIVPDASMYVPFQKAWAKHAYSLNRPCVMPRMMTLLDWAKSAGASDIDMQHTERVLNWMGQLRNTQQLAEWLGVLEEVHLFDVARALIDMSDELSLQLLAGQNLADGEAALLTAVETVFERHAGVFAQQELSILLQCWRADVSAGAEQLSPVLKFLETLQQFVRHPPVKQVWVVRNRPWARFETWFWQAYAQASQVHLLDVTQVRARVDDARLQQLHTAWLESIRISSADTPIPQGTAKIVQAESLEDEAQAVTQQVLAWRAQGLQKIALVALDRQVSRRVWALLARCGVSIRDDTGWLLATARAASSWRAGLTLWQGEVLAVELLDWLSHPMVLGMLPASHKSLLIRHVQHLAMAQPVLARDWQAWLNLASSQSVRADLQIQAENLQMDLRQSTIDVFGKALNIQASWRRTFSLSQWAVNITKWSYDFGLYQGWTIDPAGQVWLQLLEKWRCATVKAPLDLSTFLRIADSEVEASTFRPHDVSDDVLLLPLGSTRMRHFDAVWLMGADANNLPGVSNNVGLLNMAVRLQLGLPTHLEQQEQAKNDLIDVFATTPHVVASFCGTQDSAPNAISAWLAQWLRAGQMTLSSANLTVEHVKADLHPRSQVSIEAHVPVEVSASDLECLAACPYQFYVQQVLKTRRQRLPSDDILPSDKGNLWHKIIAAFHQQRDVNNSTYDVELLQNIVRRYLEPLCAHNARYWAVLELFLDYANPYVAWWHAREAEGWQVKSSEAWIELAQEVHANGERKPLLWKGKIDQIDQRETLEPLTAQVKRDTAVIDYKTGSLSNYTRQIRDNNDVQLAFYLNLFSAEERATLSQAGYVGVSTEPVQTCKSKAHGGDNDYPQAWLNPEQNAPDNQAIQTAAQQLHQQVDDAFMRMYAGEALQAMGELTTCQRCHARGVCRKGYTVLF</sequence>
<organism evidence="3 4">
    <name type="scientific">Hydromonas duriensis</name>
    <dbReference type="NCBI Taxonomy" id="1527608"/>
    <lineage>
        <taxon>Bacteria</taxon>
        <taxon>Pseudomonadati</taxon>
        <taxon>Pseudomonadota</taxon>
        <taxon>Betaproteobacteria</taxon>
        <taxon>Burkholderiales</taxon>
        <taxon>Burkholderiaceae</taxon>
        <taxon>Hydromonas</taxon>
    </lineage>
</organism>
<evidence type="ECO:0000313" key="3">
    <source>
        <dbReference type="EMBL" id="TDR29091.1"/>
    </source>
</evidence>
<evidence type="ECO:0000256" key="1">
    <source>
        <dbReference type="SAM" id="MobiDB-lite"/>
    </source>
</evidence>
<dbReference type="EMBL" id="SNZE01000026">
    <property type="protein sequence ID" value="TDR29091.1"/>
    <property type="molecule type" value="Genomic_DNA"/>
</dbReference>
<dbReference type="RefSeq" id="WP_133621358.1">
    <property type="nucleotide sequence ID" value="NZ_SNZE01000026.1"/>
</dbReference>
<dbReference type="OrthoDB" id="9761147at2"/>
<comment type="caution">
    <text evidence="3">The sequence shown here is derived from an EMBL/GenBank/DDBJ whole genome shotgun (WGS) entry which is preliminary data.</text>
</comment>
<evidence type="ECO:0000313" key="4">
    <source>
        <dbReference type="Proteomes" id="UP000294480"/>
    </source>
</evidence>
<dbReference type="Proteomes" id="UP000294480">
    <property type="component" value="Unassembled WGS sequence"/>
</dbReference>
<feature type="region of interest" description="Disordered" evidence="1">
    <location>
        <begin position="1"/>
        <end position="22"/>
    </location>
</feature>